<name>A0A330LYG1_9GAMM</name>
<comment type="subcellular location">
    <subcellularLocation>
        <location evidence="1">Cell membrane</location>
        <topology evidence="1">Multi-pass membrane protein</topology>
    </subcellularLocation>
</comment>
<feature type="domain" description="ABC3 transporter permease C-terminal" evidence="7">
    <location>
        <begin position="282"/>
        <end position="398"/>
    </location>
</feature>
<dbReference type="KEGG" id="sbk:SHEWBE_0465"/>
<feature type="transmembrane region" description="Helical" evidence="6">
    <location>
        <begin position="333"/>
        <end position="358"/>
    </location>
</feature>
<dbReference type="GO" id="GO:0005886">
    <property type="term" value="C:plasma membrane"/>
    <property type="evidence" value="ECO:0007669"/>
    <property type="project" value="UniProtKB-SubCell"/>
</dbReference>
<reference evidence="9" key="1">
    <citation type="submission" date="2018-06" db="EMBL/GenBank/DDBJ databases">
        <authorList>
            <person name="Cea G.-C."/>
            <person name="William W."/>
        </authorList>
    </citation>
    <scope>NUCLEOTIDE SEQUENCE [LARGE SCALE GENOMIC DNA]</scope>
    <source>
        <strain evidence="9">DB21MT-2</strain>
    </source>
</reference>
<feature type="transmembrane region" description="Helical" evidence="6">
    <location>
        <begin position="370"/>
        <end position="392"/>
    </location>
</feature>
<feature type="transmembrane region" description="Helical" evidence="6">
    <location>
        <begin position="757"/>
        <end position="778"/>
    </location>
</feature>
<evidence type="ECO:0000256" key="4">
    <source>
        <dbReference type="ARBA" id="ARBA00022989"/>
    </source>
</evidence>
<feature type="transmembrane region" description="Helical" evidence="6">
    <location>
        <begin position="418"/>
        <end position="438"/>
    </location>
</feature>
<dbReference type="OrthoDB" id="6244065at2"/>
<evidence type="ECO:0000313" key="8">
    <source>
        <dbReference type="EMBL" id="SQH74454.1"/>
    </source>
</evidence>
<feature type="transmembrane region" description="Helical" evidence="6">
    <location>
        <begin position="715"/>
        <end position="737"/>
    </location>
</feature>
<evidence type="ECO:0000256" key="1">
    <source>
        <dbReference type="ARBA" id="ARBA00004651"/>
    </source>
</evidence>
<evidence type="ECO:0000256" key="6">
    <source>
        <dbReference type="SAM" id="Phobius"/>
    </source>
</evidence>
<feature type="transmembrane region" description="Helical" evidence="6">
    <location>
        <begin position="667"/>
        <end position="688"/>
    </location>
</feature>
<dbReference type="EMBL" id="LS483452">
    <property type="protein sequence ID" value="SQH74454.1"/>
    <property type="molecule type" value="Genomic_DNA"/>
</dbReference>
<evidence type="ECO:0000256" key="3">
    <source>
        <dbReference type="ARBA" id="ARBA00022692"/>
    </source>
</evidence>
<accession>A0A330LYG1</accession>
<dbReference type="Pfam" id="PF02687">
    <property type="entry name" value="FtsX"/>
    <property type="match status" value="1"/>
</dbReference>
<evidence type="ECO:0000313" key="9">
    <source>
        <dbReference type="Proteomes" id="UP000250123"/>
    </source>
</evidence>
<evidence type="ECO:0000259" key="7">
    <source>
        <dbReference type="Pfam" id="PF02687"/>
    </source>
</evidence>
<dbReference type="RefSeq" id="WP_112351268.1">
    <property type="nucleotide sequence ID" value="NZ_LS483452.1"/>
</dbReference>
<dbReference type="Proteomes" id="UP000250123">
    <property type="component" value="Chromosome SHEWBE"/>
</dbReference>
<organism evidence="8 9">
    <name type="scientific">Shewanella benthica</name>
    <dbReference type="NCBI Taxonomy" id="43661"/>
    <lineage>
        <taxon>Bacteria</taxon>
        <taxon>Pseudomonadati</taxon>
        <taxon>Pseudomonadota</taxon>
        <taxon>Gammaproteobacteria</taxon>
        <taxon>Alteromonadales</taxon>
        <taxon>Shewanellaceae</taxon>
        <taxon>Shewanella</taxon>
    </lineage>
</organism>
<evidence type="ECO:0000256" key="5">
    <source>
        <dbReference type="ARBA" id="ARBA00023136"/>
    </source>
</evidence>
<gene>
    <name evidence="8" type="ORF">SHEWBE_0465</name>
</gene>
<keyword evidence="3 6" id="KW-0812">Transmembrane</keyword>
<keyword evidence="2" id="KW-1003">Cell membrane</keyword>
<dbReference type="AlphaFoldDB" id="A0A330LYG1"/>
<keyword evidence="4 6" id="KW-1133">Transmembrane helix</keyword>
<dbReference type="InterPro" id="IPR003838">
    <property type="entry name" value="ABC3_permease_C"/>
</dbReference>
<proteinExistence type="predicted"/>
<sequence length="792" mass="87655">MLFDLAYGWRKWRGQRGIWAILILSLCLFCSLIGFVINLFWLLNSDRPQWVGNTQPLVTVANKDLNGNLQPTSGFEVDLMLGISGVEKVATIATKRSDISLGLQELPRLTIGFYSQSAIELLALPAPFSLANFEAKRGIVSQKFWQQHIEPSASLKQDALYYRDSPFFIAGSAPASMEKLGDIEIDIWLPDSYLQLDVPDMFADNPDVFLKTQANRYGFAQLSKKLDLDRLQSAYANLKQQTPRPEGGFTDNHYQPWLIEGVELNPNGRDVLQRQAGILLLLLAGFGFITFSGIVSAYTQQGIVRRSEMSLKIALGSDSRTLVYQLLKENIPALVLVVLVSPIIGLVVVRYAGSITVYEQYFSNGVNFNIWLWILALCLSLSLFMVCALMPLKGAIKSTFSRGKQGHMTKAQQRSTRFILLLQLVIITGVTVLTLSLMSEEWRKYTSIEIAEDILSFQPKVEGGLSLIMSPEQLSGQWSVAGKQLALSSSSFTQLGAQSLKYQVESSTSIEKPINGLYVSENFFSLLGIRLAAPGDLLENSVMINQTMASQLASELDLSSWRAAKGLALKVSGFYYEKHVRIAGIVTDQPHFGIAQVVKPLIYLNLKDQNPLFASRIAPVFYTKGGDEVAISSHLNDWASLQSPKLSYSAGIMLVQQIVDTDAAGKLLFLTSSAMALLIIALVVCTLYNKFSHSVKSEQMKWAVMLAVGGQKQTLMLSMVWVNLVLTMIAIIISVFICSILDGHSQTWIGVSLLQPLVWIGCVTLSLFFIITITLWAARGVLKQNISTLLRL</sequence>
<protein>
    <recommendedName>
        <fullName evidence="7">ABC3 transporter permease C-terminal domain-containing protein</fullName>
    </recommendedName>
</protein>
<feature type="transmembrane region" description="Helical" evidence="6">
    <location>
        <begin position="276"/>
        <end position="299"/>
    </location>
</feature>
<feature type="transmembrane region" description="Helical" evidence="6">
    <location>
        <begin position="21"/>
        <end position="43"/>
    </location>
</feature>
<keyword evidence="5 6" id="KW-0472">Membrane</keyword>
<evidence type="ECO:0000256" key="2">
    <source>
        <dbReference type="ARBA" id="ARBA00022475"/>
    </source>
</evidence>